<evidence type="ECO:0000313" key="3">
    <source>
        <dbReference type="Proteomes" id="UP000595278"/>
    </source>
</evidence>
<keyword evidence="1" id="KW-0472">Membrane</keyword>
<organism evidence="2 3">
    <name type="scientific">Entomomonas asaccharolytica</name>
    <dbReference type="NCBI Taxonomy" id="2785331"/>
    <lineage>
        <taxon>Bacteria</taxon>
        <taxon>Pseudomonadati</taxon>
        <taxon>Pseudomonadota</taxon>
        <taxon>Gammaproteobacteria</taxon>
        <taxon>Pseudomonadales</taxon>
        <taxon>Pseudomonadaceae</taxon>
        <taxon>Entomomonas</taxon>
    </lineage>
</organism>
<keyword evidence="1" id="KW-1133">Transmembrane helix</keyword>
<proteinExistence type="predicted"/>
<dbReference type="KEGG" id="eaz:JHT90_12200"/>
<dbReference type="RefSeq" id="WP_201091373.1">
    <property type="nucleotide sequence ID" value="NZ_CP067393.1"/>
</dbReference>
<dbReference type="AlphaFoldDB" id="A0A974NE51"/>
<accession>A0A974NE51</accession>
<protein>
    <submittedName>
        <fullName evidence="2">Uncharacterized protein</fullName>
    </submittedName>
</protein>
<sequence>MKTKKKISFKFYIIFLIVILLLIWGQTKDVTLLPAVKNQLSHISPQTNIAPANNAFVAMAGFNVYNTEDMVDEGFIVILKAIKSSEQTPFEYNMIFQAAKGHELTKLYQLPCDANFSNNQCLQDITEQAAVIRQLMQEQKGFVNNYLALQKFPEFAHILPANLNSTVPYQYISSVAQLLMANAILEVNAGNIDEGLSFLINDIKFYRHMLNSKQRNKEDTVIFINRLNQHYFVLDRLLHSGINLAPYLPELMPLLKPLTPQERNLVWTLENERNYQIAVQISLGHMYFYTGYNEISGCYNDSCAFDRYFSRLLYKFNGTLNAVYLDWQPTIDFAKVDYPLNDNFLEKLKSLREIEKNHHTFNVYRLYERYGFFFLKNYVGEKHKNTIYYEEGYTNIETLSDVCYSLNLAAAVRA</sequence>
<gene>
    <name evidence="2" type="ORF">JHT90_12200</name>
</gene>
<dbReference type="Proteomes" id="UP000595278">
    <property type="component" value="Chromosome"/>
</dbReference>
<evidence type="ECO:0000256" key="1">
    <source>
        <dbReference type="SAM" id="Phobius"/>
    </source>
</evidence>
<feature type="transmembrane region" description="Helical" evidence="1">
    <location>
        <begin position="7"/>
        <end position="25"/>
    </location>
</feature>
<name>A0A974NE51_9GAMM</name>
<keyword evidence="1" id="KW-0812">Transmembrane</keyword>
<dbReference type="EMBL" id="CP067393">
    <property type="protein sequence ID" value="QQP85136.1"/>
    <property type="molecule type" value="Genomic_DNA"/>
</dbReference>
<keyword evidence="3" id="KW-1185">Reference proteome</keyword>
<reference evidence="2 3" key="1">
    <citation type="submission" date="2021-01" db="EMBL/GenBank/DDBJ databases">
        <title>Entomomonas sp. F2A isolated from a house cricket (Acheta domesticus).</title>
        <authorList>
            <person name="Spergser J."/>
            <person name="Busse H.-J."/>
        </authorList>
    </citation>
    <scope>NUCLEOTIDE SEQUENCE [LARGE SCALE GENOMIC DNA]</scope>
    <source>
        <strain evidence="2 3">F2A</strain>
    </source>
</reference>
<evidence type="ECO:0000313" key="2">
    <source>
        <dbReference type="EMBL" id="QQP85136.1"/>
    </source>
</evidence>